<evidence type="ECO:0000256" key="2">
    <source>
        <dbReference type="ARBA" id="ARBA00022747"/>
    </source>
</evidence>
<dbReference type="EMBL" id="AP021857">
    <property type="protein sequence ID" value="BBO21881.1"/>
    <property type="molecule type" value="Genomic_DNA"/>
</dbReference>
<organism evidence="5 6">
    <name type="scientific">Candidatus Desulfobacillus denitrificans</name>
    <dbReference type="NCBI Taxonomy" id="2608985"/>
    <lineage>
        <taxon>Bacteria</taxon>
        <taxon>Pseudomonadati</taxon>
        <taxon>Pseudomonadota</taxon>
        <taxon>Betaproteobacteria</taxon>
        <taxon>Candidatus Desulfobacillus</taxon>
    </lineage>
</organism>
<evidence type="ECO:0000313" key="5">
    <source>
        <dbReference type="EMBL" id="BBO21881.1"/>
    </source>
</evidence>
<dbReference type="PANTHER" id="PTHR30408">
    <property type="entry name" value="TYPE-1 RESTRICTION ENZYME ECOKI SPECIFICITY PROTEIN"/>
    <property type="match status" value="1"/>
</dbReference>
<feature type="domain" description="Type I restriction modification DNA specificity" evidence="4">
    <location>
        <begin position="18"/>
        <end position="87"/>
    </location>
</feature>
<accession>A0A809S6U4</accession>
<keyword evidence="2" id="KW-0680">Restriction system</keyword>
<reference evidence="5" key="1">
    <citation type="journal article" name="DNA Res.">
        <title>The physiological potential of anammox bacteria as revealed by their core genome structure.</title>
        <authorList>
            <person name="Okubo T."/>
            <person name="Toyoda A."/>
            <person name="Fukuhara K."/>
            <person name="Uchiyama I."/>
            <person name="Harigaya Y."/>
            <person name="Kuroiwa M."/>
            <person name="Suzuki T."/>
            <person name="Murakami Y."/>
            <person name="Suwa Y."/>
            <person name="Takami H."/>
        </authorList>
    </citation>
    <scope>NUCLEOTIDE SEQUENCE</scope>
    <source>
        <strain evidence="5">317325-3</strain>
    </source>
</reference>
<protein>
    <recommendedName>
        <fullName evidence="4">Type I restriction modification DNA specificity domain-containing protein</fullName>
    </recommendedName>
</protein>
<keyword evidence="3" id="KW-0238">DNA-binding</keyword>
<dbReference type="GO" id="GO:0003677">
    <property type="term" value="F:DNA binding"/>
    <property type="evidence" value="ECO:0007669"/>
    <property type="project" value="UniProtKB-KW"/>
</dbReference>
<dbReference type="Pfam" id="PF01420">
    <property type="entry name" value="Methylase_S"/>
    <property type="match status" value="1"/>
</dbReference>
<gene>
    <name evidence="5" type="ORF">DSYM_25800</name>
</gene>
<proteinExistence type="inferred from homology"/>
<dbReference type="PANTHER" id="PTHR30408:SF12">
    <property type="entry name" value="TYPE I RESTRICTION ENZYME MJAVIII SPECIFICITY SUBUNIT"/>
    <property type="match status" value="1"/>
</dbReference>
<evidence type="ECO:0000256" key="1">
    <source>
        <dbReference type="ARBA" id="ARBA00010923"/>
    </source>
</evidence>
<evidence type="ECO:0000256" key="3">
    <source>
        <dbReference type="ARBA" id="ARBA00023125"/>
    </source>
</evidence>
<evidence type="ECO:0000313" key="6">
    <source>
        <dbReference type="Proteomes" id="UP000662914"/>
    </source>
</evidence>
<evidence type="ECO:0000259" key="4">
    <source>
        <dbReference type="Pfam" id="PF01420"/>
    </source>
</evidence>
<sequence>MGIISTYYPVFRIVGGSNKFFIELLSHHAELVGKHSVGTSQTVLSLNELRRIKLPISKEPEQLSIADFLSSLDDLITAQNQKIDALKTHKQGLMQQLFPVLDEVQA</sequence>
<dbReference type="SUPFAM" id="SSF116734">
    <property type="entry name" value="DNA methylase specificity domain"/>
    <property type="match status" value="1"/>
</dbReference>
<dbReference type="Gene3D" id="3.90.220.20">
    <property type="entry name" value="DNA methylase specificity domains"/>
    <property type="match status" value="1"/>
</dbReference>
<comment type="similarity">
    <text evidence="1">Belongs to the type-I restriction system S methylase family.</text>
</comment>
<dbReference type="GO" id="GO:0009307">
    <property type="term" value="P:DNA restriction-modification system"/>
    <property type="evidence" value="ECO:0007669"/>
    <property type="project" value="UniProtKB-KW"/>
</dbReference>
<name>A0A809S6U4_9PROT</name>
<dbReference type="KEGG" id="ddz:DSYM_25800"/>
<dbReference type="InterPro" id="IPR044946">
    <property type="entry name" value="Restrct_endonuc_typeI_TRD_sf"/>
</dbReference>
<dbReference type="Proteomes" id="UP000662914">
    <property type="component" value="Chromosome"/>
</dbReference>
<dbReference type="AlphaFoldDB" id="A0A809S6U4"/>
<dbReference type="InterPro" id="IPR000055">
    <property type="entry name" value="Restrct_endonuc_typeI_TRD"/>
</dbReference>
<dbReference type="Gene3D" id="1.10.287.1120">
    <property type="entry name" value="Bipartite methylase S protein"/>
    <property type="match status" value="1"/>
</dbReference>
<dbReference type="InterPro" id="IPR052021">
    <property type="entry name" value="Type-I_RS_S_subunit"/>
</dbReference>